<dbReference type="AlphaFoldDB" id="A0A0F9CJE8"/>
<gene>
    <name evidence="2" type="ORF">LCGC14_2602320</name>
</gene>
<evidence type="ECO:0000259" key="1">
    <source>
        <dbReference type="Pfam" id="PF01612"/>
    </source>
</evidence>
<dbReference type="GO" id="GO:0006139">
    <property type="term" value="P:nucleobase-containing compound metabolic process"/>
    <property type="evidence" value="ECO:0007669"/>
    <property type="project" value="InterPro"/>
</dbReference>
<reference evidence="2" key="1">
    <citation type="journal article" date="2015" name="Nature">
        <title>Complex archaea that bridge the gap between prokaryotes and eukaryotes.</title>
        <authorList>
            <person name="Spang A."/>
            <person name="Saw J.H."/>
            <person name="Jorgensen S.L."/>
            <person name="Zaremba-Niedzwiedzka K."/>
            <person name="Martijn J."/>
            <person name="Lind A.E."/>
            <person name="van Eijk R."/>
            <person name="Schleper C."/>
            <person name="Guy L."/>
            <person name="Ettema T.J."/>
        </authorList>
    </citation>
    <scope>NUCLEOTIDE SEQUENCE</scope>
</reference>
<dbReference type="Gene3D" id="3.30.420.10">
    <property type="entry name" value="Ribonuclease H-like superfamily/Ribonuclease H"/>
    <property type="match status" value="1"/>
</dbReference>
<feature type="domain" description="3'-5' exonuclease" evidence="1">
    <location>
        <begin position="17"/>
        <end position="116"/>
    </location>
</feature>
<accession>A0A0F9CJE8</accession>
<evidence type="ECO:0000313" key="2">
    <source>
        <dbReference type="EMBL" id="KKL05811.1"/>
    </source>
</evidence>
<dbReference type="Pfam" id="PF01612">
    <property type="entry name" value="DNA_pol_A_exo1"/>
    <property type="match status" value="1"/>
</dbReference>
<dbReference type="GO" id="GO:0003676">
    <property type="term" value="F:nucleic acid binding"/>
    <property type="evidence" value="ECO:0007669"/>
    <property type="project" value="InterPro"/>
</dbReference>
<dbReference type="InterPro" id="IPR012337">
    <property type="entry name" value="RNaseH-like_sf"/>
</dbReference>
<comment type="caution">
    <text evidence="2">The sequence shown here is derived from an EMBL/GenBank/DDBJ whole genome shotgun (WGS) entry which is preliminary data.</text>
</comment>
<dbReference type="InterPro" id="IPR036397">
    <property type="entry name" value="RNaseH_sf"/>
</dbReference>
<dbReference type="EMBL" id="LAZR01043966">
    <property type="protein sequence ID" value="KKL05811.1"/>
    <property type="molecule type" value="Genomic_DNA"/>
</dbReference>
<feature type="non-terminal residue" evidence="2">
    <location>
        <position position="157"/>
    </location>
</feature>
<name>A0A0F9CJE8_9ZZZZ</name>
<dbReference type="InterPro" id="IPR002562">
    <property type="entry name" value="3'-5'_exonuclease_dom"/>
</dbReference>
<organism evidence="2">
    <name type="scientific">marine sediment metagenome</name>
    <dbReference type="NCBI Taxonomy" id="412755"/>
    <lineage>
        <taxon>unclassified sequences</taxon>
        <taxon>metagenomes</taxon>
        <taxon>ecological metagenomes</taxon>
    </lineage>
</organism>
<dbReference type="GO" id="GO:0008408">
    <property type="term" value="F:3'-5' exonuclease activity"/>
    <property type="evidence" value="ECO:0007669"/>
    <property type="project" value="InterPro"/>
</dbReference>
<proteinExistence type="predicted"/>
<dbReference type="SUPFAM" id="SSF53098">
    <property type="entry name" value="Ribonuclease H-like"/>
    <property type="match status" value="1"/>
</dbReference>
<protein>
    <recommendedName>
        <fullName evidence="1">3'-5' exonuclease domain-containing protein</fullName>
    </recommendedName>
</protein>
<sequence length="157" mass="17253">MSDCGIHTTDGTVVNLDTLAKAPILALDIEGSGYHVGTDIPYGYSISCVPTSSYYAGIDNAFFANLIMDDSKTKIAFNAKFDRAMLKKVGIRADNWCDPMVAAHLLEAPSLSLEFLNGWFLRGKEFMTYSQLPKPLETMNMQECADFSGPHTEISIL</sequence>